<comment type="caution">
    <text evidence="1">The sequence shown here is derived from an EMBL/GenBank/DDBJ whole genome shotgun (WGS) entry which is preliminary data.</text>
</comment>
<dbReference type="Pfam" id="PF05096">
    <property type="entry name" value="Glu_cyclase_2"/>
    <property type="match status" value="1"/>
</dbReference>
<dbReference type="PANTHER" id="PTHR31270">
    <property type="entry name" value="GLUTAMINYL-PEPTIDE CYCLOTRANSFERASE"/>
    <property type="match status" value="1"/>
</dbReference>
<evidence type="ECO:0000313" key="1">
    <source>
        <dbReference type="EMBL" id="MDQ1096596.1"/>
    </source>
</evidence>
<dbReference type="Gene3D" id="2.130.10.10">
    <property type="entry name" value="YVTN repeat-like/Quinoprotein amine dehydrogenase"/>
    <property type="match status" value="1"/>
</dbReference>
<reference evidence="1 2" key="1">
    <citation type="submission" date="2023-07" db="EMBL/GenBank/DDBJ databases">
        <title>Functional and genomic diversity of the sorghum phyllosphere microbiome.</title>
        <authorList>
            <person name="Shade A."/>
        </authorList>
    </citation>
    <scope>NUCLEOTIDE SEQUENCE [LARGE SCALE GENOMIC DNA]</scope>
    <source>
        <strain evidence="1 2">SORGH_AS_1064</strain>
    </source>
</reference>
<keyword evidence="1" id="KW-0808">Transferase</keyword>
<dbReference type="EC" id="2.3.2.5" evidence="1"/>
<dbReference type="PANTHER" id="PTHR31270:SF1">
    <property type="entry name" value="GLUTAMINYL-PEPTIDE CYCLOTRANSFERASE"/>
    <property type="match status" value="1"/>
</dbReference>
<dbReference type="InterPro" id="IPR011044">
    <property type="entry name" value="Quino_amine_DH_bsu"/>
</dbReference>
<accession>A0ABU0THR1</accession>
<name>A0ABU0THR1_9FLAO</name>
<protein>
    <submittedName>
        <fullName evidence="1">Glutamine cyclotransferase</fullName>
        <ecNumber evidence="1">2.3.2.5</ecNumber>
    </submittedName>
</protein>
<keyword evidence="2" id="KW-1185">Reference proteome</keyword>
<dbReference type="Proteomes" id="UP001225072">
    <property type="component" value="Unassembled WGS sequence"/>
</dbReference>
<dbReference type="EMBL" id="JAUTAL010000001">
    <property type="protein sequence ID" value="MDQ1096596.1"/>
    <property type="molecule type" value="Genomic_DNA"/>
</dbReference>
<proteinExistence type="predicted"/>
<evidence type="ECO:0000313" key="2">
    <source>
        <dbReference type="Proteomes" id="UP001225072"/>
    </source>
</evidence>
<gene>
    <name evidence="1" type="ORF">QE404_001743</name>
</gene>
<organism evidence="1 2">
    <name type="scientific">Chryseobacterium camelliae</name>
    <dbReference type="NCBI Taxonomy" id="1265445"/>
    <lineage>
        <taxon>Bacteria</taxon>
        <taxon>Pseudomonadati</taxon>
        <taxon>Bacteroidota</taxon>
        <taxon>Flavobacteriia</taxon>
        <taxon>Flavobacteriales</taxon>
        <taxon>Weeksellaceae</taxon>
        <taxon>Chryseobacterium group</taxon>
        <taxon>Chryseobacterium</taxon>
    </lineage>
</organism>
<dbReference type="InterPro" id="IPR007788">
    <property type="entry name" value="QCT"/>
</dbReference>
<sequence length="374" mass="41736">MPISCIRYNLVNLVFNYKTGNKFFLLLGKIFRFSMKKSIIAGFAALVLLTSCKNDKKILDSLNDYNNSMETTGYHFGDKLNLPKEVTDNAESISISFGDKETSNLTIDPKFFTLGDNPVTFNIKTKGGETLNQDATINVYAKSPEKNIPYKIVSEYPHDPKNFVQGFQLEGNTVYESDGQNGSSQILKYTLGTTTPLASTKQAQEDFSEGSTIVGDKVYQLTWQSKKGYVYDKNSLKLLSEFPYPNVLGEGWGLTYDGKNLIASDGSKLLYFLDPKDPSKLVKYIAVAGSSQAYDQLNELEYHNGFIYANVWQKPIVLKINPSNGEVVGKFDFTEIAQKNTKGSDDVLNGIAFKGENMLVTGKNWPKIYEVAIQ</sequence>
<keyword evidence="1" id="KW-0012">Acyltransferase</keyword>
<dbReference type="InterPro" id="IPR015943">
    <property type="entry name" value="WD40/YVTN_repeat-like_dom_sf"/>
</dbReference>
<dbReference type="GO" id="GO:0016603">
    <property type="term" value="F:glutaminyl-peptide cyclotransferase activity"/>
    <property type="evidence" value="ECO:0007669"/>
    <property type="project" value="UniProtKB-EC"/>
</dbReference>
<dbReference type="SUPFAM" id="SSF50969">
    <property type="entry name" value="YVTN repeat-like/Quinoprotein amine dehydrogenase"/>
    <property type="match status" value="1"/>
</dbReference>